<dbReference type="PROSITE" id="PS51186">
    <property type="entry name" value="GNAT"/>
    <property type="match status" value="1"/>
</dbReference>
<dbReference type="InterPro" id="IPR016181">
    <property type="entry name" value="Acyl_CoA_acyltransferase"/>
</dbReference>
<feature type="domain" description="N-acetyltransferase" evidence="1">
    <location>
        <begin position="19"/>
        <end position="175"/>
    </location>
</feature>
<dbReference type="PANTHER" id="PTHR43415:SF3">
    <property type="entry name" value="GNAT-FAMILY ACETYLTRANSFERASE"/>
    <property type="match status" value="1"/>
</dbReference>
<reference evidence="2 3" key="1">
    <citation type="submission" date="2018-05" db="EMBL/GenBank/DDBJ databases">
        <title>Paenibacillus flagellatus sp. nov., isolated from selenium mineral soil.</title>
        <authorList>
            <person name="Dai X."/>
        </authorList>
    </citation>
    <scope>NUCLEOTIDE SEQUENCE [LARGE SCALE GENOMIC DNA]</scope>
    <source>
        <strain evidence="2 3">DXL2</strain>
    </source>
</reference>
<keyword evidence="2" id="KW-0808">Transferase</keyword>
<organism evidence="2 3">
    <name type="scientific">Paenibacillus flagellatus</name>
    <dbReference type="NCBI Taxonomy" id="2211139"/>
    <lineage>
        <taxon>Bacteria</taxon>
        <taxon>Bacillati</taxon>
        <taxon>Bacillota</taxon>
        <taxon>Bacilli</taxon>
        <taxon>Bacillales</taxon>
        <taxon>Paenibacillaceae</taxon>
        <taxon>Paenibacillus</taxon>
    </lineage>
</organism>
<accession>A0A2V5K8W5</accession>
<dbReference type="PANTHER" id="PTHR43415">
    <property type="entry name" value="SPERMIDINE N(1)-ACETYLTRANSFERASE"/>
    <property type="match status" value="1"/>
</dbReference>
<dbReference type="GO" id="GO:0016747">
    <property type="term" value="F:acyltransferase activity, transferring groups other than amino-acyl groups"/>
    <property type="evidence" value="ECO:0007669"/>
    <property type="project" value="InterPro"/>
</dbReference>
<evidence type="ECO:0000313" key="2">
    <source>
        <dbReference type="EMBL" id="PYI54263.1"/>
    </source>
</evidence>
<dbReference type="AlphaFoldDB" id="A0A2V5K8W5"/>
<sequence>MGNESEEGEITLLTAGENLRLRPIRLPDDIAAAVPWYQDPEVLFYSEGGELADPYDAARIETMYQYLTERAEVYMIEVLEENGWIPIGDVSLFHDCGVPIVIGNPAYRSRGIGKRVMRRVVERAKELGRDSVTTNGVYVFNDRSRRMFESLGFAEIEKFRDDDGNECCRYRLELDRV</sequence>
<evidence type="ECO:0000313" key="3">
    <source>
        <dbReference type="Proteomes" id="UP000247476"/>
    </source>
</evidence>
<dbReference type="Pfam" id="PF13302">
    <property type="entry name" value="Acetyltransf_3"/>
    <property type="match status" value="1"/>
</dbReference>
<dbReference type="InterPro" id="IPR000182">
    <property type="entry name" value="GNAT_dom"/>
</dbReference>
<name>A0A2V5K8W5_9BACL</name>
<proteinExistence type="predicted"/>
<comment type="caution">
    <text evidence="2">The sequence shown here is derived from an EMBL/GenBank/DDBJ whole genome shotgun (WGS) entry which is preliminary data.</text>
</comment>
<evidence type="ECO:0000259" key="1">
    <source>
        <dbReference type="PROSITE" id="PS51186"/>
    </source>
</evidence>
<dbReference type="SUPFAM" id="SSF55729">
    <property type="entry name" value="Acyl-CoA N-acyltransferases (Nat)"/>
    <property type="match status" value="1"/>
</dbReference>
<keyword evidence="3" id="KW-1185">Reference proteome</keyword>
<gene>
    <name evidence="2" type="ORF">DLM86_12335</name>
</gene>
<protein>
    <submittedName>
        <fullName evidence="2">GNAT family N-acetyltransferase</fullName>
    </submittedName>
</protein>
<dbReference type="Proteomes" id="UP000247476">
    <property type="component" value="Unassembled WGS sequence"/>
</dbReference>
<dbReference type="EMBL" id="QJVJ01000005">
    <property type="protein sequence ID" value="PYI54263.1"/>
    <property type="molecule type" value="Genomic_DNA"/>
</dbReference>
<dbReference type="CDD" id="cd04301">
    <property type="entry name" value="NAT_SF"/>
    <property type="match status" value="1"/>
</dbReference>
<dbReference type="Gene3D" id="3.40.630.30">
    <property type="match status" value="1"/>
</dbReference>